<dbReference type="OMA" id="IKYYFNE"/>
<evidence type="ECO:0000256" key="1">
    <source>
        <dbReference type="SAM" id="SignalP"/>
    </source>
</evidence>
<keyword evidence="3" id="KW-1185">Reference proteome</keyword>
<accession>R0KR23</accession>
<dbReference type="EMBL" id="KB909043">
    <property type="protein sequence ID" value="EOB13186.1"/>
    <property type="molecule type" value="Genomic_DNA"/>
</dbReference>
<gene>
    <name evidence="2" type="ORF">NBO_135g0002</name>
</gene>
<protein>
    <submittedName>
        <fullName evidence="2">Uncharacterized protein</fullName>
    </submittedName>
</protein>
<proteinExistence type="predicted"/>
<dbReference type="Proteomes" id="UP000016927">
    <property type="component" value="Unassembled WGS sequence"/>
</dbReference>
<evidence type="ECO:0000313" key="2">
    <source>
        <dbReference type="EMBL" id="EOB13186.1"/>
    </source>
</evidence>
<dbReference type="OrthoDB" id="2190490at2759"/>
<name>R0KR23_NOSB1</name>
<keyword evidence="1" id="KW-0732">Signal</keyword>
<dbReference type="AlphaFoldDB" id="R0KR23"/>
<dbReference type="VEuPathDB" id="MicrosporidiaDB:NBO_135g0002"/>
<reference evidence="2 3" key="1">
    <citation type="journal article" date="2013" name="BMC Genomics">
        <title>Comparative genomics of parasitic silkworm microsporidia reveal an association between genome expansion and host adaptation.</title>
        <authorList>
            <person name="Pan G."/>
            <person name="Xu J."/>
            <person name="Li T."/>
            <person name="Xia Q."/>
            <person name="Liu S.L."/>
            <person name="Zhang G."/>
            <person name="Li S."/>
            <person name="Li C."/>
            <person name="Liu H."/>
            <person name="Yang L."/>
            <person name="Liu T."/>
            <person name="Zhang X."/>
            <person name="Wu Z."/>
            <person name="Fan W."/>
            <person name="Dang X."/>
            <person name="Xiang H."/>
            <person name="Tao M."/>
            <person name="Li Y."/>
            <person name="Hu J."/>
            <person name="Li Z."/>
            <person name="Lin L."/>
            <person name="Luo J."/>
            <person name="Geng L."/>
            <person name="Wang L."/>
            <person name="Long M."/>
            <person name="Wan Y."/>
            <person name="He N."/>
            <person name="Zhang Z."/>
            <person name="Lu C."/>
            <person name="Keeling P.J."/>
            <person name="Wang J."/>
            <person name="Xiang Z."/>
            <person name="Zhou Z."/>
        </authorList>
    </citation>
    <scope>NUCLEOTIDE SEQUENCE [LARGE SCALE GENOMIC DNA]</scope>
    <source>
        <strain evidence="3">CQ1 / CVCC 102059</strain>
    </source>
</reference>
<sequence length="163" mass="19324">MILVVLVCVSSVLLLGHLKGKKFYQLNVKTPMPLIIDTYEIPASEIALAIYRNSNVLPLSFESLRRGEIKDNNKLYYVHKEIEFDLRKIKYYFNEIIEVDTFIMQINKLRKSVRYFRYTTEGNLKIEEIKKMHKDKSFDKTSFLPHLKAQEDEIVIFPEDDEE</sequence>
<feature type="signal peptide" evidence="1">
    <location>
        <begin position="1"/>
        <end position="20"/>
    </location>
</feature>
<dbReference type="HOGENOM" id="CLU_138075_0_0_1"/>
<feature type="chain" id="PRO_5004343418" evidence="1">
    <location>
        <begin position="21"/>
        <end position="163"/>
    </location>
</feature>
<organism evidence="2 3">
    <name type="scientific">Nosema bombycis (strain CQ1 / CVCC 102059)</name>
    <name type="common">Microsporidian parasite</name>
    <name type="synonym">Pebrine of silkworm</name>
    <dbReference type="NCBI Taxonomy" id="578461"/>
    <lineage>
        <taxon>Eukaryota</taxon>
        <taxon>Fungi</taxon>
        <taxon>Fungi incertae sedis</taxon>
        <taxon>Microsporidia</taxon>
        <taxon>Nosematidae</taxon>
        <taxon>Nosema</taxon>
    </lineage>
</organism>
<evidence type="ECO:0000313" key="3">
    <source>
        <dbReference type="Proteomes" id="UP000016927"/>
    </source>
</evidence>